<dbReference type="CDD" id="cd11370">
    <property type="entry name" value="RNase_PH_RRP41"/>
    <property type="match status" value="1"/>
</dbReference>
<feature type="compositionally biased region" description="Acidic residues" evidence="6">
    <location>
        <begin position="246"/>
        <end position="269"/>
    </location>
</feature>
<dbReference type="GO" id="GO:0016075">
    <property type="term" value="P:rRNA catabolic process"/>
    <property type="evidence" value="ECO:0007669"/>
    <property type="project" value="TreeGrafter"/>
</dbReference>
<dbReference type="InterPro" id="IPR015847">
    <property type="entry name" value="ExoRNase_PH_dom2"/>
</dbReference>
<dbReference type="GO" id="GO:0000177">
    <property type="term" value="C:cytoplasmic exosome (RNase complex)"/>
    <property type="evidence" value="ECO:0007669"/>
    <property type="project" value="TreeGrafter"/>
</dbReference>
<dbReference type="Gene3D" id="3.30.230.70">
    <property type="entry name" value="GHMP Kinase, N-terminal domain"/>
    <property type="match status" value="1"/>
</dbReference>
<evidence type="ECO:0000256" key="2">
    <source>
        <dbReference type="ARBA" id="ARBA00004604"/>
    </source>
</evidence>
<dbReference type="GO" id="GO:0034475">
    <property type="term" value="P:U4 snRNA 3'-end processing"/>
    <property type="evidence" value="ECO:0007669"/>
    <property type="project" value="TreeGrafter"/>
</dbReference>
<dbReference type="SUPFAM" id="SSF55666">
    <property type="entry name" value="Ribonuclease PH domain 2-like"/>
    <property type="match status" value="1"/>
</dbReference>
<reference evidence="9" key="2">
    <citation type="submission" date="2020-11" db="EMBL/GenBank/DDBJ databases">
        <authorList>
            <person name="Cecchin M."/>
            <person name="Marcolungo L."/>
            <person name="Rossato M."/>
            <person name="Girolomoni L."/>
            <person name="Cosentino E."/>
            <person name="Cuine S."/>
            <person name="Li-Beisson Y."/>
            <person name="Delledonne M."/>
            <person name="Ballottari M."/>
        </authorList>
    </citation>
    <scope>NUCLEOTIDE SEQUENCE</scope>
    <source>
        <strain evidence="9">211/11P</strain>
        <tissue evidence="9">Whole cell</tissue>
    </source>
</reference>
<evidence type="ECO:0000256" key="5">
    <source>
        <dbReference type="ARBA" id="ARBA00022835"/>
    </source>
</evidence>
<dbReference type="InterPro" id="IPR001247">
    <property type="entry name" value="ExoRNase_PH_dom1"/>
</dbReference>
<dbReference type="FunFam" id="3.30.230.70:FF:000004">
    <property type="entry name" value="Exosome complex component Rrp41"/>
    <property type="match status" value="1"/>
</dbReference>
<dbReference type="InterPro" id="IPR027408">
    <property type="entry name" value="PNPase/RNase_PH_dom_sf"/>
</dbReference>
<organism evidence="9 10">
    <name type="scientific">Chlorella vulgaris</name>
    <name type="common">Green alga</name>
    <dbReference type="NCBI Taxonomy" id="3077"/>
    <lineage>
        <taxon>Eukaryota</taxon>
        <taxon>Viridiplantae</taxon>
        <taxon>Chlorophyta</taxon>
        <taxon>core chlorophytes</taxon>
        <taxon>Trebouxiophyceae</taxon>
        <taxon>Chlorellales</taxon>
        <taxon>Chlorellaceae</taxon>
        <taxon>Chlorella clade</taxon>
        <taxon>Chlorella</taxon>
    </lineage>
</organism>
<evidence type="ECO:0000256" key="4">
    <source>
        <dbReference type="ARBA" id="ARBA00022490"/>
    </source>
</evidence>
<dbReference type="GO" id="GO:0000176">
    <property type="term" value="C:nuclear exosome (RNase complex)"/>
    <property type="evidence" value="ECO:0007669"/>
    <property type="project" value="TreeGrafter"/>
</dbReference>
<evidence type="ECO:0000256" key="6">
    <source>
        <dbReference type="SAM" id="MobiDB-lite"/>
    </source>
</evidence>
<dbReference type="Pfam" id="PF01138">
    <property type="entry name" value="RNase_PH"/>
    <property type="match status" value="1"/>
</dbReference>
<dbReference type="GO" id="GO:0005730">
    <property type="term" value="C:nucleolus"/>
    <property type="evidence" value="ECO:0007669"/>
    <property type="project" value="UniProtKB-SubCell"/>
</dbReference>
<comment type="caution">
    <text evidence="9">The sequence shown here is derived from an EMBL/GenBank/DDBJ whole genome shotgun (WGS) entry which is preliminary data.</text>
</comment>
<dbReference type="Proteomes" id="UP001055712">
    <property type="component" value="Unassembled WGS sequence"/>
</dbReference>
<evidence type="ECO:0000313" key="9">
    <source>
        <dbReference type="EMBL" id="KAI3430260.1"/>
    </source>
</evidence>
<dbReference type="EMBL" id="SIDB01000007">
    <property type="protein sequence ID" value="KAI3430260.1"/>
    <property type="molecule type" value="Genomic_DNA"/>
</dbReference>
<comment type="similarity">
    <text evidence="3">Belongs to the RNase PH family.</text>
</comment>
<evidence type="ECO:0000259" key="7">
    <source>
        <dbReference type="Pfam" id="PF01138"/>
    </source>
</evidence>
<gene>
    <name evidence="9" type="ORF">D9Q98_004856</name>
</gene>
<dbReference type="InterPro" id="IPR036345">
    <property type="entry name" value="ExoRNase_PH_dom2_sf"/>
</dbReference>
<evidence type="ECO:0000256" key="3">
    <source>
        <dbReference type="ARBA" id="ARBA00006678"/>
    </source>
</evidence>
<dbReference type="OrthoDB" id="27298at2759"/>
<reference evidence="9" key="1">
    <citation type="journal article" date="2019" name="Plant J.">
        <title>Chlorella vulgaris genome assembly and annotation reveals the molecular basis for metabolic acclimation to high light conditions.</title>
        <authorList>
            <person name="Cecchin M."/>
            <person name="Marcolungo L."/>
            <person name="Rossato M."/>
            <person name="Girolomoni L."/>
            <person name="Cosentino E."/>
            <person name="Cuine S."/>
            <person name="Li-Beisson Y."/>
            <person name="Delledonne M."/>
            <person name="Ballottari M."/>
        </authorList>
    </citation>
    <scope>NUCLEOTIDE SEQUENCE</scope>
    <source>
        <strain evidence="9">211/11P</strain>
    </source>
</reference>
<sequence length="269" mass="29103">MPAAEYVSPEGLRLDGRRPKELRQLRAELGVLSSATGSALFEMGNTKVLAAVFGPKPVEQRSQEDEKRAIIKCEYAMATFSTGERRRRGKADRRATEITMAIRNTLEQTILTELLPRSQIDIYVQVLQADGGTRCACINAACLAVAAAAIPMRDLVASCAAGYLESTPLLDLNYLEDSGGGPDVAVAIHPNYDNRVVLLQQDNRLAIETFEQVLELAVAGCRAVSGFMRERLQEHTQALAAAQDAGEQDDVGGGDGEDDDDDVMGVDDF</sequence>
<feature type="domain" description="Exoribonuclease phosphorolytic" evidence="7">
    <location>
        <begin position="21"/>
        <end position="151"/>
    </location>
</feature>
<evidence type="ECO:0000256" key="1">
    <source>
        <dbReference type="ARBA" id="ARBA00004496"/>
    </source>
</evidence>
<feature type="region of interest" description="Disordered" evidence="6">
    <location>
        <begin position="238"/>
        <end position="269"/>
    </location>
</feature>
<name>A0A9D4TN02_CHLVU</name>
<comment type="subcellular location">
    <subcellularLocation>
        <location evidence="1">Cytoplasm</location>
    </subcellularLocation>
    <subcellularLocation>
        <location evidence="2">Nucleus</location>
        <location evidence="2">Nucleolus</location>
    </subcellularLocation>
</comment>
<keyword evidence="5" id="KW-0271">Exosome</keyword>
<dbReference type="GO" id="GO:0003723">
    <property type="term" value="F:RNA binding"/>
    <property type="evidence" value="ECO:0007669"/>
    <property type="project" value="TreeGrafter"/>
</dbReference>
<feature type="domain" description="Exoribonuclease phosphorolytic" evidence="8">
    <location>
        <begin position="154"/>
        <end position="219"/>
    </location>
</feature>
<dbReference type="PANTHER" id="PTHR11953:SF0">
    <property type="entry name" value="EXOSOME COMPLEX COMPONENT RRP41"/>
    <property type="match status" value="1"/>
</dbReference>
<keyword evidence="4" id="KW-0963">Cytoplasm</keyword>
<dbReference type="PANTHER" id="PTHR11953">
    <property type="entry name" value="EXOSOME COMPLEX COMPONENT"/>
    <property type="match status" value="1"/>
</dbReference>
<evidence type="ECO:0000313" key="10">
    <source>
        <dbReference type="Proteomes" id="UP001055712"/>
    </source>
</evidence>
<protein>
    <recommendedName>
        <fullName evidence="11">Exosome complex component RRP41</fullName>
    </recommendedName>
</protein>
<evidence type="ECO:0000259" key="8">
    <source>
        <dbReference type="Pfam" id="PF03725"/>
    </source>
</evidence>
<dbReference type="GO" id="GO:0071051">
    <property type="term" value="P:poly(A)-dependent snoRNA 3'-end processing"/>
    <property type="evidence" value="ECO:0007669"/>
    <property type="project" value="TreeGrafter"/>
</dbReference>
<proteinExistence type="inferred from homology"/>
<dbReference type="GO" id="GO:0071028">
    <property type="term" value="P:nuclear mRNA surveillance"/>
    <property type="evidence" value="ECO:0007669"/>
    <property type="project" value="TreeGrafter"/>
</dbReference>
<keyword evidence="10" id="KW-1185">Reference proteome</keyword>
<accession>A0A9D4TN02</accession>
<evidence type="ECO:0008006" key="11">
    <source>
        <dbReference type="Google" id="ProtNLM"/>
    </source>
</evidence>
<dbReference type="InterPro" id="IPR050080">
    <property type="entry name" value="RNase_PH"/>
</dbReference>
<dbReference type="InterPro" id="IPR020568">
    <property type="entry name" value="Ribosomal_Su5_D2-typ_SF"/>
</dbReference>
<dbReference type="Pfam" id="PF03725">
    <property type="entry name" value="RNase_PH_C"/>
    <property type="match status" value="1"/>
</dbReference>
<dbReference type="AlphaFoldDB" id="A0A9D4TN02"/>
<dbReference type="SUPFAM" id="SSF54211">
    <property type="entry name" value="Ribosomal protein S5 domain 2-like"/>
    <property type="match status" value="1"/>
</dbReference>